<evidence type="ECO:0000313" key="5">
    <source>
        <dbReference type="EMBL" id="GAA4781045.1"/>
    </source>
</evidence>
<evidence type="ECO:0000256" key="2">
    <source>
        <dbReference type="ARBA" id="ARBA00023125"/>
    </source>
</evidence>
<gene>
    <name evidence="5" type="ORF">GCM10023351_27620</name>
</gene>
<dbReference type="PANTHER" id="PTHR43537">
    <property type="entry name" value="TRANSCRIPTIONAL REGULATOR, GNTR FAMILY"/>
    <property type="match status" value="1"/>
</dbReference>
<dbReference type="Proteomes" id="UP001501645">
    <property type="component" value="Unassembled WGS sequence"/>
</dbReference>
<evidence type="ECO:0000313" key="6">
    <source>
        <dbReference type="Proteomes" id="UP001501645"/>
    </source>
</evidence>
<proteinExistence type="predicted"/>
<dbReference type="InterPro" id="IPR036388">
    <property type="entry name" value="WH-like_DNA-bd_sf"/>
</dbReference>
<sequence length="198" mass="21614">MPLTAVAQRPTTTLADAAHERLAEEILSGRFAEGETLDLAGLADQLGISRMPVREACVRLAADGLVEIEPSRWTRVAHVTAKTREDARQLLANLLGMMLWMALPVVEGADRLAAHSSDLREAEAGDELLETLRALAADLVELAGNDPLARIWRDTERTIRYHLRDGVVPVRRRQSALADALDAKDPERAARAVRGICG</sequence>
<keyword evidence="3" id="KW-0804">Transcription</keyword>
<feature type="domain" description="HTH gntR-type" evidence="4">
    <location>
        <begin position="12"/>
        <end position="79"/>
    </location>
</feature>
<dbReference type="Pfam" id="PF00392">
    <property type="entry name" value="GntR"/>
    <property type="match status" value="1"/>
</dbReference>
<dbReference type="RefSeq" id="WP_345440224.1">
    <property type="nucleotide sequence ID" value="NZ_BAABKO010000005.1"/>
</dbReference>
<dbReference type="PANTHER" id="PTHR43537:SF45">
    <property type="entry name" value="GNTR FAMILY REGULATORY PROTEIN"/>
    <property type="match status" value="1"/>
</dbReference>
<evidence type="ECO:0000256" key="1">
    <source>
        <dbReference type="ARBA" id="ARBA00023015"/>
    </source>
</evidence>
<protein>
    <submittedName>
        <fullName evidence="5">GntR family transcriptional regulator</fullName>
    </submittedName>
</protein>
<dbReference type="InterPro" id="IPR036390">
    <property type="entry name" value="WH_DNA-bd_sf"/>
</dbReference>
<dbReference type="SMART" id="SM00345">
    <property type="entry name" value="HTH_GNTR"/>
    <property type="match status" value="1"/>
</dbReference>
<name>A0ABP9AGE5_9MICO</name>
<dbReference type="Gene3D" id="1.10.10.10">
    <property type="entry name" value="Winged helix-like DNA-binding domain superfamily/Winged helix DNA-binding domain"/>
    <property type="match status" value="1"/>
</dbReference>
<dbReference type="InterPro" id="IPR000524">
    <property type="entry name" value="Tscrpt_reg_HTH_GntR"/>
</dbReference>
<dbReference type="CDD" id="cd07377">
    <property type="entry name" value="WHTH_GntR"/>
    <property type="match status" value="1"/>
</dbReference>
<evidence type="ECO:0000259" key="4">
    <source>
        <dbReference type="PROSITE" id="PS50949"/>
    </source>
</evidence>
<dbReference type="SUPFAM" id="SSF46785">
    <property type="entry name" value="Winged helix' DNA-binding domain"/>
    <property type="match status" value="1"/>
</dbReference>
<dbReference type="PROSITE" id="PS50949">
    <property type="entry name" value="HTH_GNTR"/>
    <property type="match status" value="1"/>
</dbReference>
<accession>A0ABP9AGE5</accession>
<reference evidence="6" key="1">
    <citation type="journal article" date="2019" name="Int. J. Syst. Evol. Microbiol.">
        <title>The Global Catalogue of Microorganisms (GCM) 10K type strain sequencing project: providing services to taxonomists for standard genome sequencing and annotation.</title>
        <authorList>
            <consortium name="The Broad Institute Genomics Platform"/>
            <consortium name="The Broad Institute Genome Sequencing Center for Infectious Disease"/>
            <person name="Wu L."/>
            <person name="Ma J."/>
        </authorList>
    </citation>
    <scope>NUCLEOTIDE SEQUENCE [LARGE SCALE GENOMIC DNA]</scope>
    <source>
        <strain evidence="6">JCM 18537</strain>
    </source>
</reference>
<evidence type="ECO:0000256" key="3">
    <source>
        <dbReference type="ARBA" id="ARBA00023163"/>
    </source>
</evidence>
<dbReference type="EMBL" id="BAABKO010000005">
    <property type="protein sequence ID" value="GAA4781045.1"/>
    <property type="molecule type" value="Genomic_DNA"/>
</dbReference>
<organism evidence="5 6">
    <name type="scientific">Microbacterium gilvum</name>
    <dbReference type="NCBI Taxonomy" id="1336204"/>
    <lineage>
        <taxon>Bacteria</taxon>
        <taxon>Bacillati</taxon>
        <taxon>Actinomycetota</taxon>
        <taxon>Actinomycetes</taxon>
        <taxon>Micrococcales</taxon>
        <taxon>Microbacteriaceae</taxon>
        <taxon>Microbacterium</taxon>
    </lineage>
</organism>
<keyword evidence="1" id="KW-0805">Transcription regulation</keyword>
<keyword evidence="6" id="KW-1185">Reference proteome</keyword>
<comment type="caution">
    <text evidence="5">The sequence shown here is derived from an EMBL/GenBank/DDBJ whole genome shotgun (WGS) entry which is preliminary data.</text>
</comment>
<keyword evidence="2" id="KW-0238">DNA-binding</keyword>